<sequence length="270" mass="30127">MSDAAVQPVKNAAGPTDVVTNAEIFKHYFPKSFHQPPCNLSNTLNSSGEKPGKLSFIKVFEHGARTWEASGTLYMKSNLSLLPPEPTLGKGVTDVIDNKSTTKGAEVIDTLFRRGIEDGPHLEIFDRNDNIAGIVIPEDFDDVNDVGGPVKDYSPGEHDPIALFMSVDEKARTYRFGGWYKISHIAVYAKETRGVSDMLEERWALLGWDQSSKSLMAFQRECERDWARVEFTKMDPMDKNCPPPLVIGKPATRAKSTKRITSPKIKLKRV</sequence>
<evidence type="ECO:0000313" key="1">
    <source>
        <dbReference type="EMBL" id="KAK2071548.1"/>
    </source>
</evidence>
<dbReference type="EMBL" id="JAQQPM010000005">
    <property type="protein sequence ID" value="KAK2071548.1"/>
    <property type="molecule type" value="Genomic_DNA"/>
</dbReference>
<organism evidence="1 2">
    <name type="scientific">Phyllachora maydis</name>
    <dbReference type="NCBI Taxonomy" id="1825666"/>
    <lineage>
        <taxon>Eukaryota</taxon>
        <taxon>Fungi</taxon>
        <taxon>Dikarya</taxon>
        <taxon>Ascomycota</taxon>
        <taxon>Pezizomycotina</taxon>
        <taxon>Sordariomycetes</taxon>
        <taxon>Sordariomycetidae</taxon>
        <taxon>Phyllachorales</taxon>
        <taxon>Phyllachoraceae</taxon>
        <taxon>Phyllachora</taxon>
    </lineage>
</organism>
<dbReference type="AlphaFoldDB" id="A0AAD9I5W0"/>
<keyword evidence="2" id="KW-1185">Reference proteome</keyword>
<proteinExistence type="predicted"/>
<name>A0AAD9I5W0_9PEZI</name>
<reference evidence="1" key="1">
    <citation type="journal article" date="2023" name="Mol. Plant Microbe Interact.">
        <title>Elucidating the Obligate Nature and Biological Capacity of an Invasive Fungal Corn Pathogen.</title>
        <authorList>
            <person name="MacCready J.S."/>
            <person name="Roggenkamp E.M."/>
            <person name="Gdanetz K."/>
            <person name="Chilvers M.I."/>
        </authorList>
    </citation>
    <scope>NUCLEOTIDE SEQUENCE</scope>
    <source>
        <strain evidence="1">PM02</strain>
    </source>
</reference>
<evidence type="ECO:0000313" key="2">
    <source>
        <dbReference type="Proteomes" id="UP001217918"/>
    </source>
</evidence>
<gene>
    <name evidence="1" type="ORF">P8C59_005962</name>
</gene>
<protein>
    <submittedName>
        <fullName evidence="1">Uncharacterized protein</fullName>
    </submittedName>
</protein>
<comment type="caution">
    <text evidence="1">The sequence shown here is derived from an EMBL/GenBank/DDBJ whole genome shotgun (WGS) entry which is preliminary data.</text>
</comment>
<accession>A0AAD9I5W0</accession>
<dbReference type="Proteomes" id="UP001217918">
    <property type="component" value="Unassembled WGS sequence"/>
</dbReference>